<accession>A0A7Z8ZA85</accession>
<feature type="signal peptide" evidence="1">
    <location>
        <begin position="1"/>
        <end position="25"/>
    </location>
</feature>
<dbReference type="EMBL" id="LR134253">
    <property type="protein sequence ID" value="VED48492.1"/>
    <property type="molecule type" value="Genomic_DNA"/>
</dbReference>
<sequence>MKKSSLLGACLLALAVTLGSGASYAKTPPDQLIVGMNMNNLLTLDPAAMTGNEVVG</sequence>
<organism evidence="2 3">
    <name type="scientific">Raoultella terrigena</name>
    <name type="common">Klebsiella terrigena</name>
    <dbReference type="NCBI Taxonomy" id="577"/>
    <lineage>
        <taxon>Bacteria</taxon>
        <taxon>Pseudomonadati</taxon>
        <taxon>Pseudomonadota</taxon>
        <taxon>Gammaproteobacteria</taxon>
        <taxon>Enterobacterales</taxon>
        <taxon>Enterobacteriaceae</taxon>
        <taxon>Klebsiella/Raoultella group</taxon>
        <taxon>Raoultella</taxon>
    </lineage>
</organism>
<keyword evidence="1" id="KW-0732">Signal</keyword>
<evidence type="ECO:0000313" key="3">
    <source>
        <dbReference type="Proteomes" id="UP000267630"/>
    </source>
</evidence>
<protein>
    <submittedName>
        <fullName evidence="2">Extracellular solute-binding protein</fullName>
    </submittedName>
</protein>
<proteinExistence type="predicted"/>
<reference evidence="2 3" key="1">
    <citation type="submission" date="2018-12" db="EMBL/GenBank/DDBJ databases">
        <authorList>
            <consortium name="Pathogen Informatics"/>
        </authorList>
    </citation>
    <scope>NUCLEOTIDE SEQUENCE [LARGE SCALE GENOMIC DNA]</scope>
    <source>
        <strain evidence="2 3">NCTC9997</strain>
    </source>
</reference>
<dbReference type="Proteomes" id="UP000267630">
    <property type="component" value="Chromosome 3"/>
</dbReference>
<feature type="chain" id="PRO_5030680344" evidence="1">
    <location>
        <begin position="26"/>
        <end position="56"/>
    </location>
</feature>
<evidence type="ECO:0000256" key="1">
    <source>
        <dbReference type="SAM" id="SignalP"/>
    </source>
</evidence>
<dbReference type="AlphaFoldDB" id="A0A7Z8ZA85"/>
<keyword evidence="3" id="KW-1185">Reference proteome</keyword>
<evidence type="ECO:0000313" key="2">
    <source>
        <dbReference type="EMBL" id="VED48492.1"/>
    </source>
</evidence>
<gene>
    <name evidence="2" type="ORF">NCTC9997_02142</name>
</gene>
<name>A0A7Z8ZA85_RAOTE</name>